<reference evidence="1" key="1">
    <citation type="submission" date="2014-11" db="EMBL/GenBank/DDBJ databases">
        <authorList>
            <person name="Amaro Gonzalez C."/>
        </authorList>
    </citation>
    <scope>NUCLEOTIDE SEQUENCE</scope>
</reference>
<evidence type="ECO:0000313" key="1">
    <source>
        <dbReference type="EMBL" id="JAH30075.1"/>
    </source>
</evidence>
<proteinExistence type="predicted"/>
<name>A0A0E9RNS0_ANGAN</name>
<sequence>MMSAVDLVGIYSCVSPISNNIHCKNYTKVT</sequence>
<protein>
    <submittedName>
        <fullName evidence="1">Uncharacterized protein</fullName>
    </submittedName>
</protein>
<organism evidence="1">
    <name type="scientific">Anguilla anguilla</name>
    <name type="common">European freshwater eel</name>
    <name type="synonym">Muraena anguilla</name>
    <dbReference type="NCBI Taxonomy" id="7936"/>
    <lineage>
        <taxon>Eukaryota</taxon>
        <taxon>Metazoa</taxon>
        <taxon>Chordata</taxon>
        <taxon>Craniata</taxon>
        <taxon>Vertebrata</taxon>
        <taxon>Euteleostomi</taxon>
        <taxon>Actinopterygii</taxon>
        <taxon>Neopterygii</taxon>
        <taxon>Teleostei</taxon>
        <taxon>Anguilliformes</taxon>
        <taxon>Anguillidae</taxon>
        <taxon>Anguilla</taxon>
    </lineage>
</organism>
<dbReference type="EMBL" id="GBXM01078502">
    <property type="protein sequence ID" value="JAH30075.1"/>
    <property type="molecule type" value="Transcribed_RNA"/>
</dbReference>
<dbReference type="AlphaFoldDB" id="A0A0E9RNS0"/>
<reference evidence="1" key="2">
    <citation type="journal article" date="2015" name="Fish Shellfish Immunol.">
        <title>Early steps in the European eel (Anguilla anguilla)-Vibrio vulnificus interaction in the gills: Role of the RtxA13 toxin.</title>
        <authorList>
            <person name="Callol A."/>
            <person name="Pajuelo D."/>
            <person name="Ebbesson L."/>
            <person name="Teles M."/>
            <person name="MacKenzie S."/>
            <person name="Amaro C."/>
        </authorList>
    </citation>
    <scope>NUCLEOTIDE SEQUENCE</scope>
</reference>
<accession>A0A0E9RNS0</accession>